<feature type="domain" description="Ubiquitin-like" evidence="3">
    <location>
        <begin position="325"/>
        <end position="401"/>
    </location>
</feature>
<evidence type="ECO:0000313" key="5">
    <source>
        <dbReference type="Proteomes" id="UP001283361"/>
    </source>
</evidence>
<dbReference type="EMBL" id="JAWDGP010006861">
    <property type="protein sequence ID" value="KAK3734123.1"/>
    <property type="molecule type" value="Genomic_DNA"/>
</dbReference>
<organism evidence="4 5">
    <name type="scientific">Elysia crispata</name>
    <name type="common">lettuce slug</name>
    <dbReference type="NCBI Taxonomy" id="231223"/>
    <lineage>
        <taxon>Eukaryota</taxon>
        <taxon>Metazoa</taxon>
        <taxon>Spiralia</taxon>
        <taxon>Lophotrochozoa</taxon>
        <taxon>Mollusca</taxon>
        <taxon>Gastropoda</taxon>
        <taxon>Heterobranchia</taxon>
        <taxon>Euthyneura</taxon>
        <taxon>Panpulmonata</taxon>
        <taxon>Sacoglossa</taxon>
        <taxon>Placobranchoidea</taxon>
        <taxon>Plakobranchidae</taxon>
        <taxon>Elysia</taxon>
    </lineage>
</organism>
<feature type="compositionally biased region" description="Low complexity" evidence="2">
    <location>
        <begin position="109"/>
        <end position="139"/>
    </location>
</feature>
<feature type="compositionally biased region" description="Basic and acidic residues" evidence="2">
    <location>
        <begin position="236"/>
        <end position="248"/>
    </location>
</feature>
<name>A0AAE0Y6S0_9GAST</name>
<dbReference type="InterPro" id="IPR057887">
    <property type="entry name" value="IQUB_helical"/>
</dbReference>
<dbReference type="CDD" id="cd17061">
    <property type="entry name" value="Ubl_IQUB"/>
    <property type="match status" value="1"/>
</dbReference>
<feature type="compositionally biased region" description="Basic and acidic residues" evidence="2">
    <location>
        <begin position="210"/>
        <end position="222"/>
    </location>
</feature>
<gene>
    <name evidence="4" type="ORF">RRG08_000036</name>
</gene>
<protein>
    <recommendedName>
        <fullName evidence="3">Ubiquitin-like domain-containing protein</fullName>
    </recommendedName>
</protein>
<evidence type="ECO:0000256" key="1">
    <source>
        <dbReference type="SAM" id="Coils"/>
    </source>
</evidence>
<keyword evidence="5" id="KW-1185">Reference proteome</keyword>
<evidence type="ECO:0000256" key="2">
    <source>
        <dbReference type="SAM" id="MobiDB-lite"/>
    </source>
</evidence>
<dbReference type="InterPro" id="IPR000626">
    <property type="entry name" value="Ubiquitin-like_dom"/>
</dbReference>
<dbReference type="SUPFAM" id="SSF54236">
    <property type="entry name" value="Ubiquitin-like"/>
    <property type="match status" value="1"/>
</dbReference>
<dbReference type="Pfam" id="PF25805">
    <property type="entry name" value="IQUB"/>
    <property type="match status" value="1"/>
</dbReference>
<proteinExistence type="predicted"/>
<dbReference type="SMART" id="SM00213">
    <property type="entry name" value="UBQ"/>
    <property type="match status" value="1"/>
</dbReference>
<dbReference type="InterPro" id="IPR037695">
    <property type="entry name" value="IQUB"/>
</dbReference>
<feature type="compositionally biased region" description="Basic and acidic residues" evidence="2">
    <location>
        <begin position="53"/>
        <end position="71"/>
    </location>
</feature>
<dbReference type="GO" id="GO:0001669">
    <property type="term" value="C:acrosomal vesicle"/>
    <property type="evidence" value="ECO:0007669"/>
    <property type="project" value="TreeGrafter"/>
</dbReference>
<feature type="coiled-coil region" evidence="1">
    <location>
        <begin position="563"/>
        <end position="591"/>
    </location>
</feature>
<feature type="region of interest" description="Disordered" evidence="2">
    <location>
        <begin position="1"/>
        <end position="300"/>
    </location>
</feature>
<dbReference type="Gene3D" id="3.10.20.90">
    <property type="entry name" value="Phosphatidylinositol 3-kinase Catalytic Subunit, Chain A, domain 1"/>
    <property type="match status" value="1"/>
</dbReference>
<dbReference type="GO" id="GO:0060271">
    <property type="term" value="P:cilium assembly"/>
    <property type="evidence" value="ECO:0007669"/>
    <property type="project" value="TreeGrafter"/>
</dbReference>
<evidence type="ECO:0000259" key="3">
    <source>
        <dbReference type="PROSITE" id="PS50053"/>
    </source>
</evidence>
<reference evidence="4" key="1">
    <citation type="journal article" date="2023" name="G3 (Bethesda)">
        <title>A reference genome for the long-term kleptoplast-retaining sea slug Elysia crispata morphotype clarki.</title>
        <authorList>
            <person name="Eastman K.E."/>
            <person name="Pendleton A.L."/>
            <person name="Shaikh M.A."/>
            <person name="Suttiyut T."/>
            <person name="Ogas R."/>
            <person name="Tomko P."/>
            <person name="Gavelis G."/>
            <person name="Widhalm J.R."/>
            <person name="Wisecaver J.H."/>
        </authorList>
    </citation>
    <scope>NUCLEOTIDE SEQUENCE</scope>
    <source>
        <strain evidence="4">ECLA1</strain>
    </source>
</reference>
<feature type="compositionally biased region" description="Polar residues" evidence="2">
    <location>
        <begin position="16"/>
        <end position="30"/>
    </location>
</feature>
<dbReference type="Pfam" id="PF00240">
    <property type="entry name" value="ubiquitin"/>
    <property type="match status" value="1"/>
</dbReference>
<feature type="compositionally biased region" description="Acidic residues" evidence="2">
    <location>
        <begin position="1"/>
        <end position="15"/>
    </location>
</feature>
<comment type="caution">
    <text evidence="4">The sequence shown here is derived from an EMBL/GenBank/DDBJ whole genome shotgun (WGS) entry which is preliminary data.</text>
</comment>
<dbReference type="PANTHER" id="PTHR21074:SF0">
    <property type="entry name" value="IQ AND UBIQUITIN-LIKE DOMAIN-CONTAINING PROTEIN"/>
    <property type="match status" value="1"/>
</dbReference>
<dbReference type="PANTHER" id="PTHR21074">
    <property type="entry name" value="IQ AND UBIQUITIN-LIKE DOMAIN-CONTAINING PROTEIN"/>
    <property type="match status" value="1"/>
</dbReference>
<feature type="compositionally biased region" description="Acidic residues" evidence="2">
    <location>
        <begin position="185"/>
        <end position="209"/>
    </location>
</feature>
<sequence length="988" mass="111920">MADQEVEPATIDEDSSGAQEQAQELETSQVTEDQTQRTEAEAAETEVANIEPAQEKSQEIESKEEEQKTDPIQDENQNNNAETAEEEQAETQNEAKVKAEVVGEEQEATTDTVETAAAEPDTTTETPAAATDEPEAVAQEVADEPEAVAQEAANEPEGVAQEAAGEKTMAISNDNDIVQEKKEEPEVDEPSQDPVTEDAPAETEKEDTEEVKVEESNEKQETVGESQEPATEEQESSPKEGNAEKHEEDVPEDEAKAEEEREQSPDAKQGPGGDEGTAKDVKSQPDTTDVNVKDEGNVKTSEVPATATAFQTLDARQAVNLEATATVKLMLMPSGRVVTIACTLGKTLESLKTHFASELKMTSSLIMMTFDGKGMSDSTTLADLGVGPNGTVQLELQSADPINNPLKPYRPRQEYHMPDVITVRVVTENCESRDVVVEIERSRTKKPFLGGFRNKNTGVEFHNASAQTLQKPRPLPTAERFCRDTQTCEQKNTRQQTTNTTSTQMTGVGVYISLVEDKLITPGKYFSADDYWALILSKVLILQKYYRRWLAKRYVKKLREDKAKRLEWERQEELRKKKEKESRLRREYARRINPKTKADFDMLLHCLEKWRQEEMERINTTLEGAERKAAMCMLLEQETELLSAIERHKNEANLDNRDKRIMQFLEKAASPKKWQGHDGKLTYMDTPYTIRAKELRDIYNSINMKYLTQDERLDVLLTLKHTVKEHDCKLTQEIIELIDREADLLMRGVKEGNLTGLRKRISTLFLQYIKTPTFNPEAAKLLKVPQDPSTLRKNINYCHSCGNYLPSTEFFITSNSRTAGRCRNCVKVENDGRQREDHSYYRIILKALRKSEEAMQDGSSICYLLQENDLRYLVENIWSNQSMLSAWDDLYDLVLVRWDKHQEWSPWNCILLTHDEAEAHKKLFSLEEGYGHVFIHKVTQKHNFARNYFSRLPGMAEALRQKVGSRELPSATNGPSVAGHSVPKAQKV</sequence>
<dbReference type="GO" id="GO:0031514">
    <property type="term" value="C:motile cilium"/>
    <property type="evidence" value="ECO:0007669"/>
    <property type="project" value="TreeGrafter"/>
</dbReference>
<evidence type="ECO:0000313" key="4">
    <source>
        <dbReference type="EMBL" id="KAK3734123.1"/>
    </source>
</evidence>
<dbReference type="InterPro" id="IPR029071">
    <property type="entry name" value="Ubiquitin-like_domsf"/>
</dbReference>
<accession>A0AAE0Y6S0</accession>
<dbReference type="PROSITE" id="PS50053">
    <property type="entry name" value="UBIQUITIN_2"/>
    <property type="match status" value="1"/>
</dbReference>
<dbReference type="Proteomes" id="UP001283361">
    <property type="component" value="Unassembled WGS sequence"/>
</dbReference>
<feature type="region of interest" description="Disordered" evidence="2">
    <location>
        <begin position="965"/>
        <end position="988"/>
    </location>
</feature>
<dbReference type="AlphaFoldDB" id="A0AAE0Y6S0"/>
<dbReference type="GO" id="GO:0030317">
    <property type="term" value="P:flagellated sperm motility"/>
    <property type="evidence" value="ECO:0007669"/>
    <property type="project" value="TreeGrafter"/>
</dbReference>
<keyword evidence="1" id="KW-0175">Coiled coil</keyword>